<evidence type="ECO:0000313" key="1">
    <source>
        <dbReference type="Ensembl" id="ENSSGRP00000067721.1"/>
    </source>
</evidence>
<dbReference type="Proteomes" id="UP000472262">
    <property type="component" value="Unassembled WGS sequence"/>
</dbReference>
<reference evidence="1" key="2">
    <citation type="submission" date="2025-09" db="UniProtKB">
        <authorList>
            <consortium name="Ensembl"/>
        </authorList>
    </citation>
    <scope>IDENTIFICATION</scope>
</reference>
<dbReference type="Ensembl" id="ENSSGRT00000072181.1">
    <property type="protein sequence ID" value="ENSSGRP00000067721.1"/>
    <property type="gene ID" value="ENSSGRG00000034749.1"/>
</dbReference>
<organism evidence="1 2">
    <name type="scientific">Sinocyclocheilus grahami</name>
    <name type="common">Dianchi golden-line fish</name>
    <name type="synonym">Barbus grahami</name>
    <dbReference type="NCBI Taxonomy" id="75366"/>
    <lineage>
        <taxon>Eukaryota</taxon>
        <taxon>Metazoa</taxon>
        <taxon>Chordata</taxon>
        <taxon>Craniata</taxon>
        <taxon>Vertebrata</taxon>
        <taxon>Euteleostomi</taxon>
        <taxon>Actinopterygii</taxon>
        <taxon>Neopterygii</taxon>
        <taxon>Teleostei</taxon>
        <taxon>Ostariophysi</taxon>
        <taxon>Cypriniformes</taxon>
        <taxon>Cyprinidae</taxon>
        <taxon>Cyprininae</taxon>
        <taxon>Sinocyclocheilus</taxon>
    </lineage>
</organism>
<sequence length="115" mass="12535">MTTRGFSISAVKNTAFTNAPITSARIHPYVFILVAPVVSAKLTAIKATIKAITSDNAVILLTTTSTMKNTSVKDSIHSKRTRFGPKPIFVFNSKTKKVLYSFVTVYFAAPICMCN</sequence>
<evidence type="ECO:0000313" key="2">
    <source>
        <dbReference type="Proteomes" id="UP000472262"/>
    </source>
</evidence>
<keyword evidence="2" id="KW-1185">Reference proteome</keyword>
<accession>A0A672PUZ7</accession>
<dbReference type="InParanoid" id="A0A672PUZ7"/>
<reference evidence="1" key="1">
    <citation type="submission" date="2025-08" db="UniProtKB">
        <authorList>
            <consortium name="Ensembl"/>
        </authorList>
    </citation>
    <scope>IDENTIFICATION</scope>
</reference>
<dbReference type="AlphaFoldDB" id="A0A672PUZ7"/>
<proteinExistence type="predicted"/>
<dbReference type="OMA" id="MASRTMV"/>
<name>A0A672PUZ7_SINGR</name>
<protein>
    <submittedName>
        <fullName evidence="1">Uncharacterized protein</fullName>
    </submittedName>
</protein>